<dbReference type="SMART" id="SM00408">
    <property type="entry name" value="IGc2"/>
    <property type="match status" value="1"/>
</dbReference>
<dbReference type="GO" id="GO:0045202">
    <property type="term" value="C:synapse"/>
    <property type="evidence" value="ECO:0007669"/>
    <property type="project" value="UniProtKB-SubCell"/>
</dbReference>
<evidence type="ECO:0000256" key="10">
    <source>
        <dbReference type="ARBA" id="ARBA00023180"/>
    </source>
</evidence>
<dbReference type="SUPFAM" id="SSF52058">
    <property type="entry name" value="L domain-like"/>
    <property type="match status" value="1"/>
</dbReference>
<organism evidence="18 19">
    <name type="scientific">Xenopus laevis</name>
    <name type="common">African clawed frog</name>
    <dbReference type="NCBI Taxonomy" id="8355"/>
    <lineage>
        <taxon>Eukaryota</taxon>
        <taxon>Metazoa</taxon>
        <taxon>Chordata</taxon>
        <taxon>Craniata</taxon>
        <taxon>Vertebrata</taxon>
        <taxon>Euteleostomi</taxon>
        <taxon>Amphibia</taxon>
        <taxon>Batrachia</taxon>
        <taxon>Anura</taxon>
        <taxon>Pipoidea</taxon>
        <taxon>Pipidae</taxon>
        <taxon>Xenopodinae</taxon>
        <taxon>Xenopus</taxon>
        <taxon>Xenopus</taxon>
    </lineage>
</organism>
<name>A0A974C7R9_XENLA</name>
<dbReference type="InterPro" id="IPR003591">
    <property type="entry name" value="Leu-rich_rpt_typical-subtyp"/>
</dbReference>
<evidence type="ECO:0000256" key="13">
    <source>
        <dbReference type="ARBA" id="ARBA00038433"/>
    </source>
</evidence>
<dbReference type="InterPro" id="IPR003961">
    <property type="entry name" value="FN3_dom"/>
</dbReference>
<comment type="subcellular location">
    <subcellularLocation>
        <location evidence="1">Membrane</location>
        <topology evidence="1">Single-pass type I membrane protein</topology>
    </subcellularLocation>
    <subcellularLocation>
        <location evidence="12">Synapse</location>
    </subcellularLocation>
</comment>
<keyword evidence="6 15" id="KW-1133">Transmembrane helix</keyword>
<dbReference type="SMART" id="SM00369">
    <property type="entry name" value="LRR_TYP"/>
    <property type="match status" value="6"/>
</dbReference>
<dbReference type="PROSITE" id="PS50853">
    <property type="entry name" value="FN3"/>
    <property type="match status" value="1"/>
</dbReference>
<dbReference type="SUPFAM" id="SSF48726">
    <property type="entry name" value="Immunoglobulin"/>
    <property type="match status" value="1"/>
</dbReference>
<keyword evidence="2" id="KW-0433">Leucine-rich repeat</keyword>
<feature type="region of interest" description="Disordered" evidence="14">
    <location>
        <begin position="627"/>
        <end position="687"/>
    </location>
</feature>
<dbReference type="InterPro" id="IPR003599">
    <property type="entry name" value="Ig_sub"/>
</dbReference>
<reference evidence="19" key="1">
    <citation type="journal article" date="2016" name="Nature">
        <title>Genome evolution in the allotetraploid frog Xenopus laevis.</title>
        <authorList>
            <person name="Session A.M."/>
            <person name="Uno Y."/>
            <person name="Kwon T."/>
            <person name="Chapman J.A."/>
            <person name="Toyoda A."/>
            <person name="Takahashi S."/>
            <person name="Fukui A."/>
            <person name="Hikosaka A."/>
            <person name="Suzuki A."/>
            <person name="Kondo M."/>
            <person name="van Heeringen S.J."/>
            <person name="Quigley I."/>
            <person name="Heinz S."/>
            <person name="Ogino H."/>
            <person name="Ochi H."/>
            <person name="Hellsten U."/>
            <person name="Lyons J.B."/>
            <person name="Simakov O."/>
            <person name="Putnam N."/>
            <person name="Stites J."/>
            <person name="Kuroki Y."/>
            <person name="Tanaka T."/>
            <person name="Michiue T."/>
            <person name="Watanabe M."/>
            <person name="Bogdanovic O."/>
            <person name="Lister R."/>
            <person name="Georgiou G."/>
            <person name="Paranjpe S.S."/>
            <person name="van Kruijsbergen I."/>
            <person name="Shu S."/>
            <person name="Carlson J."/>
            <person name="Kinoshita T."/>
            <person name="Ohta Y."/>
            <person name="Mawaribuchi S."/>
            <person name="Jenkins J."/>
            <person name="Grimwood J."/>
            <person name="Schmutz J."/>
            <person name="Mitros T."/>
            <person name="Mozaffari S.V."/>
            <person name="Suzuki Y."/>
            <person name="Haramoto Y."/>
            <person name="Yamamoto T.S."/>
            <person name="Takagi C."/>
            <person name="Heald R."/>
            <person name="Miller K."/>
            <person name="Haudenschild C."/>
            <person name="Kitzman J."/>
            <person name="Nakayama T."/>
            <person name="Izutsu Y."/>
            <person name="Robert J."/>
            <person name="Fortriede J."/>
            <person name="Burns K."/>
            <person name="Lotay V."/>
            <person name="Karimi K."/>
            <person name="Yasuoka Y."/>
            <person name="Dichmann D.S."/>
            <person name="Flajnik M.F."/>
            <person name="Houston D.W."/>
            <person name="Shendure J."/>
            <person name="DuPasquier L."/>
            <person name="Vize P.D."/>
            <person name="Zorn A.M."/>
            <person name="Ito M."/>
            <person name="Marcotte E.M."/>
            <person name="Wallingford J.B."/>
            <person name="Ito Y."/>
            <person name="Asashima M."/>
            <person name="Ueno N."/>
            <person name="Matsuda Y."/>
            <person name="Veenstra G.J."/>
            <person name="Fujiyama A."/>
            <person name="Harland R.M."/>
            <person name="Taira M."/>
            <person name="Rokhsar D.S."/>
        </authorList>
    </citation>
    <scope>NUCLEOTIDE SEQUENCE [LARGE SCALE GENOMIC DNA]</scope>
    <source>
        <strain evidence="19">J</strain>
    </source>
</reference>
<dbReference type="InterPro" id="IPR050467">
    <property type="entry name" value="LRFN"/>
</dbReference>
<feature type="compositionally biased region" description="Basic and acidic residues" evidence="14">
    <location>
        <begin position="652"/>
        <end position="667"/>
    </location>
</feature>
<sequence length="795" mass="88288">MFLPTLDDVAPSGLKAGSGSLIEGRKCLTYGLQSPKAEVTHLSKIPDHLGQRAMEKLLCLLVMGAMGYVGATQHCPGRCLCQSNSPTLTMLCAKTGLLFVPLAIDRRTVELRLTDNFITIIRRKDFANMTNLVHLTLSRNTISQIVPLAFFDLRSLRALHMNSNRLSILRHEHFRGLGNLRHLILGNNQISFIQPGAFVEFLSTVEDLDLSYNNLEELPWDDIGQMVNLNTLTLDHNLIDHIAEGTFTMLHKLVRLDMTSNRLHKLPPDNLFLRSQVLANARGSSPSSLAISFGGNPLHCNCELLWLRRLTREDDLETCASPEQLTDKYFWSIQEEEFICEPPLITRHFASKPFVMEGQSVSLKCKAVGDPEPSIHWIGPDGKLIHNTTRLMAHDNGSLDIMITTLKDSGSFTCIASNAAGEATAPVELEIVPLPLLVNNTAHMKEPDPGSSDITTSTKPGFNDTKSHHDRRIVMDKLKSTSVVIQWPSERHIPGIRMYQIQYNSSLDDSLVYRMIPPSNRSFLVNDLAPGREYDLCVLAVYDDGMTSLTATRVVGCVQFSTREESGQCQPLHTQFLGGTMIIIIGGIIVASVLVFIIILMIRYKVYSGQEEGGKTRVSNVYSQTNGQQGVASAPSCAKLGENNYEPLPPPSKDHPVESKDHGKEDPQLSPSPIPLTQLDKRRTRTSSDLQTVALLSSLSGDGEQTETSALGSTTSLCLISTDGQNQKGPKAIPRTYQHRFSFDGDYSLFQSHSYPRRARTKRHMSTSELQNQETALDHRRVTFSSTEWMLESTV</sequence>
<evidence type="ECO:0000256" key="9">
    <source>
        <dbReference type="ARBA" id="ARBA00023157"/>
    </source>
</evidence>
<dbReference type="PROSITE" id="PS50835">
    <property type="entry name" value="IG_LIKE"/>
    <property type="match status" value="1"/>
</dbReference>
<evidence type="ECO:0000256" key="6">
    <source>
        <dbReference type="ARBA" id="ARBA00022989"/>
    </source>
</evidence>
<dbReference type="SMART" id="SM00082">
    <property type="entry name" value="LRRCT"/>
    <property type="match status" value="1"/>
</dbReference>
<keyword evidence="10" id="KW-0325">Glycoprotein</keyword>
<dbReference type="PROSITE" id="PS51450">
    <property type="entry name" value="LRR"/>
    <property type="match status" value="3"/>
</dbReference>
<dbReference type="InterPro" id="IPR036116">
    <property type="entry name" value="FN3_sf"/>
</dbReference>
<dbReference type="InterPro" id="IPR003598">
    <property type="entry name" value="Ig_sub2"/>
</dbReference>
<feature type="region of interest" description="Disordered" evidence="14">
    <location>
        <begin position="757"/>
        <end position="776"/>
    </location>
</feature>
<evidence type="ECO:0000256" key="2">
    <source>
        <dbReference type="ARBA" id="ARBA00022614"/>
    </source>
</evidence>
<dbReference type="InterPro" id="IPR000483">
    <property type="entry name" value="Cys-rich_flank_reg_C"/>
</dbReference>
<gene>
    <name evidence="18" type="ORF">XELAEV_18039405mg</name>
</gene>
<dbReference type="EMBL" id="CM004480">
    <property type="protein sequence ID" value="OCT68109.1"/>
    <property type="molecule type" value="Genomic_DNA"/>
</dbReference>
<dbReference type="Pfam" id="PF13855">
    <property type="entry name" value="LRR_8"/>
    <property type="match status" value="2"/>
</dbReference>
<evidence type="ECO:0000256" key="1">
    <source>
        <dbReference type="ARBA" id="ARBA00004479"/>
    </source>
</evidence>
<dbReference type="InterPro" id="IPR007110">
    <property type="entry name" value="Ig-like_dom"/>
</dbReference>
<dbReference type="AlphaFoldDB" id="A0A974C7R9"/>
<comment type="similarity">
    <text evidence="13">Belongs to the LRFN family.</text>
</comment>
<keyword evidence="4" id="KW-0732">Signal</keyword>
<keyword evidence="11" id="KW-0393">Immunoglobulin domain</keyword>
<dbReference type="InterPro" id="IPR001611">
    <property type="entry name" value="Leu-rich_rpt"/>
</dbReference>
<accession>A0A974C7R9</accession>
<keyword evidence="3 15" id="KW-0812">Transmembrane</keyword>
<dbReference type="CDD" id="cd00063">
    <property type="entry name" value="FN3"/>
    <property type="match status" value="1"/>
</dbReference>
<dbReference type="InterPro" id="IPR036179">
    <property type="entry name" value="Ig-like_dom_sf"/>
</dbReference>
<evidence type="ECO:0000313" key="19">
    <source>
        <dbReference type="Proteomes" id="UP000694892"/>
    </source>
</evidence>
<protein>
    <recommendedName>
        <fullName evidence="20">Ig-like domain-containing protein</fullName>
    </recommendedName>
</protein>
<evidence type="ECO:0000256" key="8">
    <source>
        <dbReference type="ARBA" id="ARBA00023136"/>
    </source>
</evidence>
<dbReference type="FunFam" id="3.80.10.10:FF:000016">
    <property type="entry name" value="Leucine-rich repeat and fibronectin type III domain-containing protein 1"/>
    <property type="match status" value="1"/>
</dbReference>
<evidence type="ECO:0000259" key="16">
    <source>
        <dbReference type="PROSITE" id="PS50835"/>
    </source>
</evidence>
<evidence type="ECO:0000256" key="12">
    <source>
        <dbReference type="ARBA" id="ARBA00034103"/>
    </source>
</evidence>
<evidence type="ECO:0000256" key="3">
    <source>
        <dbReference type="ARBA" id="ARBA00022692"/>
    </source>
</evidence>
<feature type="domain" description="Fibronectin type-III" evidence="17">
    <location>
        <begin position="469"/>
        <end position="565"/>
    </location>
</feature>
<evidence type="ECO:0000256" key="15">
    <source>
        <dbReference type="SAM" id="Phobius"/>
    </source>
</evidence>
<proteinExistence type="inferred from homology"/>
<dbReference type="FunFam" id="2.60.40.10:FF:000235">
    <property type="entry name" value="Leucine-rich repeat and fibronectin type III domain-containing 2"/>
    <property type="match status" value="1"/>
</dbReference>
<dbReference type="GO" id="GO:0016020">
    <property type="term" value="C:membrane"/>
    <property type="evidence" value="ECO:0007669"/>
    <property type="project" value="UniProtKB-SubCell"/>
</dbReference>
<dbReference type="Gene3D" id="2.60.40.10">
    <property type="entry name" value="Immunoglobulins"/>
    <property type="match status" value="2"/>
</dbReference>
<dbReference type="Gene3D" id="3.80.10.10">
    <property type="entry name" value="Ribonuclease Inhibitor"/>
    <property type="match status" value="2"/>
</dbReference>
<feature type="transmembrane region" description="Helical" evidence="15">
    <location>
        <begin position="576"/>
        <end position="602"/>
    </location>
</feature>
<keyword evidence="8 15" id="KW-0472">Membrane</keyword>
<evidence type="ECO:0000256" key="5">
    <source>
        <dbReference type="ARBA" id="ARBA00022737"/>
    </source>
</evidence>
<dbReference type="SUPFAM" id="SSF49265">
    <property type="entry name" value="Fibronectin type III"/>
    <property type="match status" value="1"/>
</dbReference>
<dbReference type="InterPro" id="IPR032675">
    <property type="entry name" value="LRR_dom_sf"/>
</dbReference>
<keyword evidence="5" id="KW-0677">Repeat</keyword>
<dbReference type="SMART" id="SM00409">
    <property type="entry name" value="IG"/>
    <property type="match status" value="1"/>
</dbReference>
<evidence type="ECO:0000256" key="4">
    <source>
        <dbReference type="ARBA" id="ARBA00022729"/>
    </source>
</evidence>
<dbReference type="PANTHER" id="PTHR45842">
    <property type="entry name" value="SYNAPTIC ADHESION-LIKE MOLECULE SALM"/>
    <property type="match status" value="1"/>
</dbReference>
<evidence type="ECO:0000256" key="11">
    <source>
        <dbReference type="ARBA" id="ARBA00023319"/>
    </source>
</evidence>
<dbReference type="Proteomes" id="UP000694892">
    <property type="component" value="Chromosome 8L"/>
</dbReference>
<evidence type="ECO:0000256" key="14">
    <source>
        <dbReference type="SAM" id="MobiDB-lite"/>
    </source>
</evidence>
<dbReference type="InterPro" id="IPR013783">
    <property type="entry name" value="Ig-like_fold"/>
</dbReference>
<dbReference type="Pfam" id="PF00041">
    <property type="entry name" value="fn3"/>
    <property type="match status" value="1"/>
</dbReference>
<dbReference type="FunFam" id="2.60.40.10:FF:000091">
    <property type="entry name" value="Leucine-rich repeat and fibronectin type III domain-containing protein 1"/>
    <property type="match status" value="1"/>
</dbReference>
<dbReference type="InterPro" id="IPR013098">
    <property type="entry name" value="Ig_I-set"/>
</dbReference>
<dbReference type="OMA" id="GSTEWML"/>
<dbReference type="Pfam" id="PF07679">
    <property type="entry name" value="I-set"/>
    <property type="match status" value="1"/>
</dbReference>
<evidence type="ECO:0008006" key="20">
    <source>
        <dbReference type="Google" id="ProtNLM"/>
    </source>
</evidence>
<evidence type="ECO:0000256" key="7">
    <source>
        <dbReference type="ARBA" id="ARBA00023018"/>
    </source>
</evidence>
<evidence type="ECO:0000259" key="17">
    <source>
        <dbReference type="PROSITE" id="PS50853"/>
    </source>
</evidence>
<feature type="domain" description="Ig-like" evidence="16">
    <location>
        <begin position="342"/>
        <end position="430"/>
    </location>
</feature>
<feature type="region of interest" description="Disordered" evidence="14">
    <location>
        <begin position="445"/>
        <end position="467"/>
    </location>
</feature>
<dbReference type="PANTHER" id="PTHR45842:SF7">
    <property type="entry name" value="LEUCINE-RICH REPEAT AND FIBRONECTIN TYPE III DOMAIN-CONTAINING PROTEIN 1"/>
    <property type="match status" value="1"/>
</dbReference>
<evidence type="ECO:0000313" key="18">
    <source>
        <dbReference type="EMBL" id="OCT68109.1"/>
    </source>
</evidence>
<keyword evidence="9" id="KW-1015">Disulfide bond</keyword>
<keyword evidence="7" id="KW-0770">Synapse</keyword>
<dbReference type="FunFam" id="3.80.10.10:FF:000019">
    <property type="entry name" value="leucine-rich repeat and fibronectin type III domain-containing protein 1"/>
    <property type="match status" value="1"/>
</dbReference>